<sequence length="73" mass="8159">MSQIVIFQAQKRYAGTKNGYAGASKIWCSAHSITKDFEAEVFPSDQGIPNLARHARRAPRRCPAIGMPQRSKR</sequence>
<organism evidence="1 3">
    <name type="scientific">Burkholderia glumae</name>
    <name type="common">Pseudomonas glumae</name>
    <dbReference type="NCBI Taxonomy" id="337"/>
    <lineage>
        <taxon>Bacteria</taxon>
        <taxon>Pseudomonadati</taxon>
        <taxon>Pseudomonadota</taxon>
        <taxon>Betaproteobacteria</taxon>
        <taxon>Burkholderiales</taxon>
        <taxon>Burkholderiaceae</taxon>
        <taxon>Burkholderia</taxon>
    </lineage>
</organism>
<dbReference type="RefSeq" id="WP_162486899.1">
    <property type="nucleotide sequence ID" value="NZ_CP021074.1"/>
</dbReference>
<dbReference type="EMBL" id="CP065601">
    <property type="protein sequence ID" value="QPQ94646.1"/>
    <property type="molecule type" value="Genomic_DNA"/>
</dbReference>
<dbReference type="GeneID" id="45699165"/>
<dbReference type="AlphaFoldDB" id="A0AAQ0BVZ4"/>
<proteinExistence type="predicted"/>
<accession>A0AAQ0BVZ4</accession>
<dbReference type="Proteomes" id="UP001056386">
    <property type="component" value="Chromosome 1"/>
</dbReference>
<reference evidence="1 3" key="1">
    <citation type="submission" date="2020-12" db="EMBL/GenBank/DDBJ databases">
        <title>FDA dAtabase for Regulatory Grade micrObial Sequences (FDA-ARGOS): Supporting development and validation of Infectious Disease Dx tests.</title>
        <authorList>
            <person name="Minogue T."/>
            <person name="Wolcott M."/>
            <person name="Wasieloski L."/>
            <person name="Aguilar W."/>
            <person name="Moore D."/>
            <person name="Jaissle J."/>
            <person name="Tallon L."/>
            <person name="Sadzewicz L."/>
            <person name="Zhao X."/>
            <person name="Boylan J."/>
            <person name="Ott S."/>
            <person name="Bowen H."/>
            <person name="Vavikolanu K."/>
            <person name="Mehta A."/>
            <person name="Aluvathingal J."/>
            <person name="Nadendla S."/>
            <person name="Yan Y."/>
            <person name="Sichtig H."/>
        </authorList>
    </citation>
    <scope>NUCLEOTIDE SEQUENCE [LARGE SCALE GENOMIC DNA]</scope>
    <source>
        <strain evidence="1 3">FDAARGOS_949</strain>
    </source>
</reference>
<dbReference type="EMBL" id="CP099587">
    <property type="protein sequence ID" value="USS47835.1"/>
    <property type="molecule type" value="Genomic_DNA"/>
</dbReference>
<name>A0AAQ0BVZ4_BURGL</name>
<protein>
    <submittedName>
        <fullName evidence="1">Uncharacterized protein</fullName>
    </submittedName>
</protein>
<keyword evidence="4" id="KW-1185">Reference proteome</keyword>
<evidence type="ECO:0000313" key="1">
    <source>
        <dbReference type="EMBL" id="QPQ94646.1"/>
    </source>
</evidence>
<gene>
    <name evidence="1" type="ORF">I6H06_19000</name>
    <name evidence="2" type="ORF">NFI99_18335</name>
</gene>
<evidence type="ECO:0000313" key="4">
    <source>
        <dbReference type="Proteomes" id="UP001056386"/>
    </source>
</evidence>
<evidence type="ECO:0000313" key="2">
    <source>
        <dbReference type="EMBL" id="USS47835.1"/>
    </source>
</evidence>
<evidence type="ECO:0000313" key="3">
    <source>
        <dbReference type="Proteomes" id="UP000594892"/>
    </source>
</evidence>
<reference evidence="2" key="2">
    <citation type="submission" date="2022-06" db="EMBL/GenBank/DDBJ databases">
        <title>Draft genome sequence of Burkholderia glumae strain GR20004 isolated from rice panicle showing bacterial panicle blight.</title>
        <authorList>
            <person name="Choi S.Y."/>
            <person name="Lee Y.H."/>
        </authorList>
    </citation>
    <scope>NUCLEOTIDE SEQUENCE</scope>
    <source>
        <strain evidence="2">GR20004</strain>
    </source>
</reference>
<dbReference type="Proteomes" id="UP000594892">
    <property type="component" value="Chromosome 2"/>
</dbReference>